<dbReference type="STRING" id="1867952.MTBPR1_80163"/>
<dbReference type="RefSeq" id="WP_165602692.1">
    <property type="nucleotide sequence ID" value="NZ_FLYE01000047.1"/>
</dbReference>
<sequence>MSADQTVYEKEDGIHAQFSFDEQSKSIPLDIIDLDELIEAAQKAKELICANAH</sequence>
<evidence type="ECO:0000313" key="2">
    <source>
        <dbReference type="Proteomes" id="UP000231658"/>
    </source>
</evidence>
<accession>A0A1C3RLT7</accession>
<proteinExistence type="predicted"/>
<dbReference type="EMBL" id="FLYE01000047">
    <property type="protein sequence ID" value="SCA58109.1"/>
    <property type="molecule type" value="Genomic_DNA"/>
</dbReference>
<keyword evidence="2" id="KW-1185">Reference proteome</keyword>
<reference evidence="1 2" key="1">
    <citation type="submission" date="2016-07" db="EMBL/GenBank/DDBJ databases">
        <authorList>
            <person name="Lefevre C.T."/>
        </authorList>
    </citation>
    <scope>NUCLEOTIDE SEQUENCE [LARGE SCALE GENOMIC DNA]</scope>
    <source>
        <strain evidence="1">PR1</strain>
    </source>
</reference>
<organism evidence="1 2">
    <name type="scientific">Candidatus Terasakiella magnetica</name>
    <dbReference type="NCBI Taxonomy" id="1867952"/>
    <lineage>
        <taxon>Bacteria</taxon>
        <taxon>Pseudomonadati</taxon>
        <taxon>Pseudomonadota</taxon>
        <taxon>Alphaproteobacteria</taxon>
        <taxon>Rhodospirillales</taxon>
        <taxon>Terasakiellaceae</taxon>
        <taxon>Terasakiella</taxon>
    </lineage>
</organism>
<protein>
    <submittedName>
        <fullName evidence="1">Uncharacterized protein</fullName>
    </submittedName>
</protein>
<dbReference type="Proteomes" id="UP000231658">
    <property type="component" value="Unassembled WGS sequence"/>
</dbReference>
<evidence type="ECO:0000313" key="1">
    <source>
        <dbReference type="EMBL" id="SCA58109.1"/>
    </source>
</evidence>
<name>A0A1C3RLT7_9PROT</name>
<dbReference type="AlphaFoldDB" id="A0A1C3RLT7"/>
<gene>
    <name evidence="1" type="ORF">MTBPR1_80163</name>
</gene>